<dbReference type="InterPro" id="IPR036005">
    <property type="entry name" value="Creatinase/aminopeptidase-like"/>
</dbReference>
<dbReference type="Pfam" id="PF00557">
    <property type="entry name" value="Peptidase_M24"/>
    <property type="match status" value="1"/>
</dbReference>
<dbReference type="RefSeq" id="WP_260906312.1">
    <property type="nucleotide sequence ID" value="NZ_JAOCZP010000008.1"/>
</dbReference>
<reference evidence="2 3" key="1">
    <citation type="submission" date="2022-09" db="EMBL/GenBank/DDBJ databases">
        <title>Chelativorans salina sp. nov., a novel slightly halophilic bacterium isolated from a saline lake sediment enrichment.</title>
        <authorList>
            <person name="Gao L."/>
            <person name="Fang B.-Z."/>
            <person name="Li W.-J."/>
        </authorList>
    </citation>
    <scope>NUCLEOTIDE SEQUENCE [LARGE SCALE GENOMIC DNA]</scope>
    <source>
        <strain evidence="2 3">EGI FJ00035</strain>
    </source>
</reference>
<sequence length="438" mass="49145">MNEPILQPREIDADTALRQALAPNWRWDRAIPAPGHMSVDFEVRVDHRRMHAYRLARARQALKNSKCGALLLFDVNNIRYVTSTKIGEWERDKLCRFALLAGDNEPVLWDFGSAAVHHRLYCDWMPESHFRAGMLGMRGTVPPAVGLMKAHAEEIADLLRQAGVADMPVGVDLAETAMLFELQRAGLDVVDGQQIMLDAREIKNIDEIVLLNQAAAMVDGVYHMIWEELKPGVRENDIVAKANKMLYEMGSDDVEAINAIAGERCNPHPHNFTDRLIRPGDQAFFDILQSYQGYRTCYYRTFNVGRATPVQTDAYVKCREWLDAAIELIRPGVSTDKVASVWPKAEEFGFPSELAAFGLQFGHGLGLALHERPIISRLVSLDNPMEIKTGMVFALETYCPASDGYSAARIEEEVVVTDTGCEVISRFPAEELPIANRY</sequence>
<dbReference type="InterPro" id="IPR000994">
    <property type="entry name" value="Pept_M24"/>
</dbReference>
<protein>
    <submittedName>
        <fullName evidence="2">Xaa-Pro peptidase family protein</fullName>
    </submittedName>
</protein>
<dbReference type="PANTHER" id="PTHR46112:SF2">
    <property type="entry name" value="XAA-PRO AMINOPEPTIDASE P-RELATED"/>
    <property type="match status" value="1"/>
</dbReference>
<feature type="domain" description="Peptidase M24" evidence="1">
    <location>
        <begin position="211"/>
        <end position="418"/>
    </location>
</feature>
<organism evidence="2 3">
    <name type="scientific">Chelativorans salis</name>
    <dbReference type="NCBI Taxonomy" id="2978478"/>
    <lineage>
        <taxon>Bacteria</taxon>
        <taxon>Pseudomonadati</taxon>
        <taxon>Pseudomonadota</taxon>
        <taxon>Alphaproteobacteria</taxon>
        <taxon>Hyphomicrobiales</taxon>
        <taxon>Phyllobacteriaceae</taxon>
        <taxon>Chelativorans</taxon>
    </lineage>
</organism>
<dbReference type="Gene3D" id="3.90.230.10">
    <property type="entry name" value="Creatinase/methionine aminopeptidase superfamily"/>
    <property type="match status" value="1"/>
</dbReference>
<evidence type="ECO:0000313" key="2">
    <source>
        <dbReference type="EMBL" id="MCT7377691.1"/>
    </source>
</evidence>
<comment type="caution">
    <text evidence="2">The sequence shown here is derived from an EMBL/GenBank/DDBJ whole genome shotgun (WGS) entry which is preliminary data.</text>
</comment>
<dbReference type="EMBL" id="JAOCZP010000008">
    <property type="protein sequence ID" value="MCT7377691.1"/>
    <property type="molecule type" value="Genomic_DNA"/>
</dbReference>
<accession>A0ABT2LT25</accession>
<dbReference type="Gene3D" id="3.40.350.10">
    <property type="entry name" value="Creatinase/prolidase N-terminal domain"/>
    <property type="match status" value="1"/>
</dbReference>
<keyword evidence="3" id="KW-1185">Reference proteome</keyword>
<proteinExistence type="predicted"/>
<evidence type="ECO:0000259" key="1">
    <source>
        <dbReference type="Pfam" id="PF00557"/>
    </source>
</evidence>
<dbReference type="InterPro" id="IPR050659">
    <property type="entry name" value="Peptidase_M24B"/>
</dbReference>
<dbReference type="SUPFAM" id="SSF55920">
    <property type="entry name" value="Creatinase/aminopeptidase"/>
    <property type="match status" value="1"/>
</dbReference>
<name>A0ABT2LT25_9HYPH</name>
<dbReference type="SUPFAM" id="SSF53092">
    <property type="entry name" value="Creatinase/prolidase N-terminal domain"/>
    <property type="match status" value="1"/>
</dbReference>
<dbReference type="InterPro" id="IPR029149">
    <property type="entry name" value="Creatin/AminoP/Spt16_N"/>
</dbReference>
<dbReference type="CDD" id="cd01066">
    <property type="entry name" value="APP_MetAP"/>
    <property type="match status" value="1"/>
</dbReference>
<gene>
    <name evidence="2" type="ORF">N5A92_21960</name>
</gene>
<evidence type="ECO:0000313" key="3">
    <source>
        <dbReference type="Proteomes" id="UP001320831"/>
    </source>
</evidence>
<dbReference type="PANTHER" id="PTHR46112">
    <property type="entry name" value="AMINOPEPTIDASE"/>
    <property type="match status" value="1"/>
</dbReference>
<dbReference type="Proteomes" id="UP001320831">
    <property type="component" value="Unassembled WGS sequence"/>
</dbReference>